<reference evidence="1 2" key="1">
    <citation type="submission" date="2021-06" db="EMBL/GenBank/DDBJ databases">
        <title>Caerostris extrusa draft genome.</title>
        <authorList>
            <person name="Kono N."/>
            <person name="Arakawa K."/>
        </authorList>
    </citation>
    <scope>NUCLEOTIDE SEQUENCE [LARGE SCALE GENOMIC DNA]</scope>
</reference>
<accession>A0AAV4NW02</accession>
<dbReference type="EMBL" id="BPLR01021390">
    <property type="protein sequence ID" value="GIX89072.1"/>
    <property type="molecule type" value="Genomic_DNA"/>
</dbReference>
<organism evidence="1 2">
    <name type="scientific">Caerostris extrusa</name>
    <name type="common">Bark spider</name>
    <name type="synonym">Caerostris bankana</name>
    <dbReference type="NCBI Taxonomy" id="172846"/>
    <lineage>
        <taxon>Eukaryota</taxon>
        <taxon>Metazoa</taxon>
        <taxon>Ecdysozoa</taxon>
        <taxon>Arthropoda</taxon>
        <taxon>Chelicerata</taxon>
        <taxon>Arachnida</taxon>
        <taxon>Araneae</taxon>
        <taxon>Araneomorphae</taxon>
        <taxon>Entelegynae</taxon>
        <taxon>Araneoidea</taxon>
        <taxon>Araneidae</taxon>
        <taxon>Caerostris</taxon>
    </lineage>
</organism>
<name>A0AAV4NW02_CAEEX</name>
<comment type="caution">
    <text evidence="1">The sequence shown here is derived from an EMBL/GenBank/DDBJ whole genome shotgun (WGS) entry which is preliminary data.</text>
</comment>
<sequence>MSKCIYREKTVSFQGFIAATIFQVFTFKISEDHFGLLDVTTVCSVESWQSSWGSIFPCVQSIVYTCTPNETYLLSLGHSRMWSSCRRIYPDNQPASHVP</sequence>
<dbReference type="Proteomes" id="UP001054945">
    <property type="component" value="Unassembled WGS sequence"/>
</dbReference>
<proteinExistence type="predicted"/>
<evidence type="ECO:0000313" key="1">
    <source>
        <dbReference type="EMBL" id="GIX89072.1"/>
    </source>
</evidence>
<protein>
    <submittedName>
        <fullName evidence="1">Uncharacterized protein</fullName>
    </submittedName>
</protein>
<evidence type="ECO:0000313" key="2">
    <source>
        <dbReference type="Proteomes" id="UP001054945"/>
    </source>
</evidence>
<dbReference type="AlphaFoldDB" id="A0AAV4NW02"/>
<gene>
    <name evidence="1" type="ORF">CEXT_72981</name>
</gene>
<keyword evidence="2" id="KW-1185">Reference proteome</keyword>